<keyword evidence="6" id="KW-1185">Reference proteome</keyword>
<dbReference type="PANTHER" id="PTHR33371">
    <property type="entry name" value="INTERMEMBRANE PHOSPHOLIPID TRANSPORT SYSTEM BINDING PROTEIN MLAD-RELATED"/>
    <property type="match status" value="1"/>
</dbReference>
<evidence type="ECO:0000313" key="6">
    <source>
        <dbReference type="Proteomes" id="UP000240988"/>
    </source>
</evidence>
<evidence type="ECO:0000256" key="2">
    <source>
        <dbReference type="SAM" id="Phobius"/>
    </source>
</evidence>
<keyword evidence="2" id="KW-0472">Membrane</keyword>
<evidence type="ECO:0000259" key="4">
    <source>
        <dbReference type="Pfam" id="PF11887"/>
    </source>
</evidence>
<dbReference type="Pfam" id="PF11887">
    <property type="entry name" value="Mce4_CUP1"/>
    <property type="match status" value="1"/>
</dbReference>
<accession>A0A2U3NXX8</accession>
<name>A0A2U3NXX8_9MYCO</name>
<evidence type="ECO:0000256" key="1">
    <source>
        <dbReference type="SAM" id="MobiDB-lite"/>
    </source>
</evidence>
<evidence type="ECO:0000313" key="5">
    <source>
        <dbReference type="EMBL" id="SPM36342.1"/>
    </source>
</evidence>
<dbReference type="EMBL" id="FUFA01000005">
    <property type="protein sequence ID" value="SPM36342.1"/>
    <property type="molecule type" value="Genomic_DNA"/>
</dbReference>
<dbReference type="GO" id="GO:0005576">
    <property type="term" value="C:extracellular region"/>
    <property type="evidence" value="ECO:0007669"/>
    <property type="project" value="TreeGrafter"/>
</dbReference>
<feature type="domain" description="Mammalian cell entry C-terminal" evidence="4">
    <location>
        <begin position="539"/>
        <end position="710"/>
    </location>
</feature>
<dbReference type="NCBIfam" id="TIGR00996">
    <property type="entry name" value="Mtu_fam_mce"/>
    <property type="match status" value="1"/>
</dbReference>
<keyword evidence="2" id="KW-1133">Transmembrane helix</keyword>
<organism evidence="5 6">
    <name type="scientific">Mycobacterium rhizamassiliense</name>
    <dbReference type="NCBI Taxonomy" id="1841860"/>
    <lineage>
        <taxon>Bacteria</taxon>
        <taxon>Bacillati</taxon>
        <taxon>Actinomycetota</taxon>
        <taxon>Actinomycetes</taxon>
        <taxon>Mycobacteriales</taxon>
        <taxon>Mycobacteriaceae</taxon>
        <taxon>Mycobacterium</taxon>
    </lineage>
</organism>
<dbReference type="AlphaFoldDB" id="A0A2U3NXX8"/>
<dbReference type="InterPro" id="IPR003399">
    <property type="entry name" value="Mce/MlaD"/>
</dbReference>
<dbReference type="Pfam" id="PF02470">
    <property type="entry name" value="MlaD"/>
    <property type="match status" value="2"/>
</dbReference>
<reference evidence="5 6" key="1">
    <citation type="submission" date="2017-01" db="EMBL/GenBank/DDBJ databases">
        <authorList>
            <consortium name="Urmite Genomes"/>
        </authorList>
    </citation>
    <scope>NUCLEOTIDE SEQUENCE [LARGE SCALE GENOMIC DNA]</scope>
    <source>
        <strain evidence="5 6">AB57</strain>
    </source>
</reference>
<proteinExistence type="predicted"/>
<dbReference type="Proteomes" id="UP000240988">
    <property type="component" value="Unassembled WGS sequence"/>
</dbReference>
<dbReference type="InterPro" id="IPR005693">
    <property type="entry name" value="Mce"/>
</dbReference>
<keyword evidence="2" id="KW-0812">Transmembrane</keyword>
<feature type="transmembrane region" description="Helical" evidence="2">
    <location>
        <begin position="396"/>
        <end position="415"/>
    </location>
</feature>
<evidence type="ECO:0000259" key="3">
    <source>
        <dbReference type="Pfam" id="PF02470"/>
    </source>
</evidence>
<feature type="compositionally biased region" description="Low complexity" evidence="1">
    <location>
        <begin position="775"/>
        <end position="784"/>
    </location>
</feature>
<protein>
    <submittedName>
        <fullName evidence="5">Mce related family protein</fullName>
    </submittedName>
</protein>
<feature type="transmembrane region" description="Helical" evidence="2">
    <location>
        <begin position="427"/>
        <end position="449"/>
    </location>
</feature>
<sequence length="821" mass="85788">MITVRVKSSLAILAAVLITAGCGTNGLASLPLPAPGLGSGGYTLTAVFSNALNLPMNAKVKLAGADVGQVESMTARNYTAVTTLRIRNGVLLPRGSTAELRTATPLGDVFVALKPPADDPADMPMLRNGDTISLESTAAASTVESVLSSAAILVNGGAVRNFTNIINGFGKATGDQGQAFGNMIRKSNQLVGTLDARSGQISDAMTQLSRLSNQLDAKDRAISDLMAAARPATSALADNTTELTNLAVQAGDTSRLLARFPSIGGTDTSGRSIIRDLNTIAGAANDVAVSPDTSFYSINRLIPPLVKSTSGSAISVHVGVDKLILGSLPDIGYPGDIGLHGPHHYNINLLVGSLKYTLWRLQERVVGRGPNSPQVPVIPDPNVPGQIDVTAPRSPAGSAVTGVAAMIAAVANFVVRVVRAGHRQQVWLSVAGLVLTLVVASAYLLVGALRVTPFASSYRVTVQLPESGGLLPNQDVALRGVRIGRVESLQITDAGVNAVASITSKAKIPSNSVVHVSALSPAGEQYINFEAESDAGPYLHDGSLIGLDRTTVPVSLARLLGDADGLLAQVDPHKIELIKKELSMSKEGPVKLAAIVDGGTFLLSTLDSVLPQTTSIIKNSRVVLTLAGDKNAGLAATATELQHTLSGVARMQSGYRRLIERTPRALSAVDNLFSDNSDTMVQLLGSMATMSQLLYLRVPALNALFPDYRGSVLDAVTSAFHDNGVWAIADLYPRYVCDYGTPAHPPSSADYYEPFMYTYCRDDDPAVSIRGAKNAPRPGGDDTAGPPPGADLGRRTDPTPKGRFTIPTPYGGPALPIEPPH</sequence>
<dbReference type="STRING" id="1841860.GCA_900157375_04186"/>
<feature type="domain" description="Mce/MlaD" evidence="3">
    <location>
        <begin position="457"/>
        <end position="530"/>
    </location>
</feature>
<dbReference type="PROSITE" id="PS51257">
    <property type="entry name" value="PROKAR_LIPOPROTEIN"/>
    <property type="match status" value="1"/>
</dbReference>
<feature type="domain" description="Mce/MlaD" evidence="3">
    <location>
        <begin position="41"/>
        <end position="116"/>
    </location>
</feature>
<feature type="region of interest" description="Disordered" evidence="1">
    <location>
        <begin position="768"/>
        <end position="821"/>
    </location>
</feature>
<dbReference type="InterPro" id="IPR024516">
    <property type="entry name" value="Mce_C"/>
</dbReference>
<dbReference type="PANTHER" id="PTHR33371:SF16">
    <property type="entry name" value="MCE-FAMILY PROTEIN MCE3F"/>
    <property type="match status" value="1"/>
</dbReference>
<gene>
    <name evidence="5" type="ORF">MRAB57_4183</name>
</gene>
<dbReference type="InterPro" id="IPR052336">
    <property type="entry name" value="MlaD_Phospholipid_Transporter"/>
</dbReference>